<feature type="compositionally biased region" description="Polar residues" evidence="5">
    <location>
        <begin position="1497"/>
        <end position="1508"/>
    </location>
</feature>
<dbReference type="Gene3D" id="1.10.245.10">
    <property type="entry name" value="SWIB/MDM2 domain"/>
    <property type="match status" value="1"/>
</dbReference>
<evidence type="ECO:0000259" key="9">
    <source>
        <dbReference type="PROSITE" id="PS51925"/>
    </source>
</evidence>
<keyword evidence="11" id="KW-1185">Reference proteome</keyword>
<dbReference type="InterPro" id="IPR001965">
    <property type="entry name" value="Znf_PHD"/>
</dbReference>
<dbReference type="InterPro" id="IPR058668">
    <property type="entry name" value="NERD_dom"/>
</dbReference>
<organism evidence="10 11">
    <name type="scientific">Linum tenue</name>
    <dbReference type="NCBI Taxonomy" id="586396"/>
    <lineage>
        <taxon>Eukaryota</taxon>
        <taxon>Viridiplantae</taxon>
        <taxon>Streptophyta</taxon>
        <taxon>Embryophyta</taxon>
        <taxon>Tracheophyta</taxon>
        <taxon>Spermatophyta</taxon>
        <taxon>Magnoliopsida</taxon>
        <taxon>eudicotyledons</taxon>
        <taxon>Gunneridae</taxon>
        <taxon>Pentapetalae</taxon>
        <taxon>rosids</taxon>
        <taxon>fabids</taxon>
        <taxon>Malpighiales</taxon>
        <taxon>Linaceae</taxon>
        <taxon>Linum</taxon>
    </lineage>
</organism>
<feature type="domain" description="GYF" evidence="7">
    <location>
        <begin position="1392"/>
        <end position="1446"/>
    </location>
</feature>
<dbReference type="SMART" id="SM00444">
    <property type="entry name" value="GYF"/>
    <property type="match status" value="1"/>
</dbReference>
<feature type="compositionally biased region" description="Basic and acidic residues" evidence="5">
    <location>
        <begin position="361"/>
        <end position="372"/>
    </location>
</feature>
<feature type="compositionally biased region" description="Basic and acidic residues" evidence="5">
    <location>
        <begin position="1225"/>
        <end position="1238"/>
    </location>
</feature>
<feature type="compositionally biased region" description="Basic residues" evidence="5">
    <location>
        <begin position="876"/>
        <end position="889"/>
    </location>
</feature>
<feature type="compositionally biased region" description="Acidic residues" evidence="5">
    <location>
        <begin position="548"/>
        <end position="606"/>
    </location>
</feature>
<dbReference type="PROSITE" id="PS50829">
    <property type="entry name" value="GYF"/>
    <property type="match status" value="1"/>
</dbReference>
<evidence type="ECO:0000313" key="10">
    <source>
        <dbReference type="EMBL" id="CAI0439559.1"/>
    </source>
</evidence>
<accession>A0AAV0M0W2</accession>
<evidence type="ECO:0000313" key="11">
    <source>
        <dbReference type="Proteomes" id="UP001154282"/>
    </source>
</evidence>
<evidence type="ECO:0000256" key="2">
    <source>
        <dbReference type="ARBA" id="ARBA00022771"/>
    </source>
</evidence>
<dbReference type="GO" id="GO:0003677">
    <property type="term" value="F:DNA binding"/>
    <property type="evidence" value="ECO:0007669"/>
    <property type="project" value="InterPro"/>
</dbReference>
<feature type="region of interest" description="Disordered" evidence="5">
    <location>
        <begin position="386"/>
        <end position="639"/>
    </location>
</feature>
<feature type="compositionally biased region" description="Acidic residues" evidence="5">
    <location>
        <begin position="153"/>
        <end position="172"/>
    </location>
</feature>
<dbReference type="PROSITE" id="PS51925">
    <property type="entry name" value="SWIB_MDM2"/>
    <property type="match status" value="1"/>
</dbReference>
<feature type="compositionally biased region" description="Basic and acidic residues" evidence="5">
    <location>
        <begin position="310"/>
        <end position="319"/>
    </location>
</feature>
<feature type="domain" description="DM2" evidence="9">
    <location>
        <begin position="902"/>
        <end position="985"/>
    </location>
</feature>
<feature type="compositionally biased region" description="Low complexity" evidence="5">
    <location>
        <begin position="139"/>
        <end position="150"/>
    </location>
</feature>
<feature type="region of interest" description="Disordered" evidence="5">
    <location>
        <begin position="241"/>
        <end position="372"/>
    </location>
</feature>
<dbReference type="Proteomes" id="UP001154282">
    <property type="component" value="Unassembled WGS sequence"/>
</dbReference>
<dbReference type="InterPro" id="IPR019835">
    <property type="entry name" value="SWIB_domain"/>
</dbReference>
<feature type="compositionally biased region" description="Acidic residues" evidence="5">
    <location>
        <begin position="1240"/>
        <end position="1249"/>
    </location>
</feature>
<feature type="compositionally biased region" description="Basic and acidic residues" evidence="5">
    <location>
        <begin position="405"/>
        <end position="423"/>
    </location>
</feature>
<dbReference type="SUPFAM" id="SSF57903">
    <property type="entry name" value="FYVE/PHD zinc finger"/>
    <property type="match status" value="1"/>
</dbReference>
<feature type="region of interest" description="Disordered" evidence="5">
    <location>
        <begin position="1011"/>
        <end position="1031"/>
    </location>
</feature>
<dbReference type="InterPro" id="IPR000571">
    <property type="entry name" value="Znf_CCCH"/>
</dbReference>
<reference evidence="10" key="1">
    <citation type="submission" date="2022-08" db="EMBL/GenBank/DDBJ databases">
        <authorList>
            <person name="Gutierrez-Valencia J."/>
        </authorList>
    </citation>
    <scope>NUCLEOTIDE SEQUENCE</scope>
</reference>
<feature type="compositionally biased region" description="Basic and acidic residues" evidence="5">
    <location>
        <begin position="467"/>
        <end position="481"/>
    </location>
</feature>
<name>A0AAV0M0W2_9ROSI</name>
<feature type="compositionally biased region" description="Polar residues" evidence="5">
    <location>
        <begin position="1379"/>
        <end position="1390"/>
    </location>
</feature>
<dbReference type="Pfam" id="PF25980">
    <property type="entry name" value="NERD_plant"/>
    <property type="match status" value="1"/>
</dbReference>
<dbReference type="CDD" id="cd19757">
    <property type="entry name" value="Bbox1"/>
    <property type="match status" value="1"/>
</dbReference>
<dbReference type="Pfam" id="PF02213">
    <property type="entry name" value="GYF"/>
    <property type="match status" value="1"/>
</dbReference>
<dbReference type="InterPro" id="IPR004343">
    <property type="entry name" value="Plus-3_dom"/>
</dbReference>
<feature type="region of interest" description="Disordered" evidence="5">
    <location>
        <begin position="856"/>
        <end position="902"/>
    </location>
</feature>
<evidence type="ECO:0000256" key="5">
    <source>
        <dbReference type="SAM" id="MobiDB-lite"/>
    </source>
</evidence>
<feature type="region of interest" description="Disordered" evidence="5">
    <location>
        <begin position="1225"/>
        <end position="1390"/>
    </location>
</feature>
<feature type="compositionally biased region" description="Basic and acidic residues" evidence="5">
    <location>
        <begin position="241"/>
        <end position="250"/>
    </location>
</feature>
<feature type="compositionally biased region" description="Polar residues" evidence="5">
    <location>
        <begin position="1817"/>
        <end position="1826"/>
    </location>
</feature>
<dbReference type="SMART" id="SM00151">
    <property type="entry name" value="SWIB"/>
    <property type="match status" value="1"/>
</dbReference>
<evidence type="ECO:0000256" key="4">
    <source>
        <dbReference type="PROSITE-ProRule" id="PRU00723"/>
    </source>
</evidence>
<dbReference type="Gene3D" id="3.30.40.10">
    <property type="entry name" value="Zinc/RING finger domain, C3HC4 (zinc finger)"/>
    <property type="match status" value="1"/>
</dbReference>
<feature type="compositionally biased region" description="Low complexity" evidence="5">
    <location>
        <begin position="23"/>
        <end position="34"/>
    </location>
</feature>
<dbReference type="CDD" id="cd00072">
    <property type="entry name" value="GYF"/>
    <property type="match status" value="1"/>
</dbReference>
<dbReference type="EMBL" id="CAMGYJ010000006">
    <property type="protein sequence ID" value="CAI0439559.1"/>
    <property type="molecule type" value="Genomic_DNA"/>
</dbReference>
<keyword evidence="3 4" id="KW-0862">Zinc</keyword>
<feature type="compositionally biased region" description="Polar residues" evidence="5">
    <location>
        <begin position="859"/>
        <end position="869"/>
    </location>
</feature>
<evidence type="ECO:0000259" key="8">
    <source>
        <dbReference type="PROSITE" id="PS51360"/>
    </source>
</evidence>
<feature type="compositionally biased region" description="Basic and acidic residues" evidence="5">
    <location>
        <begin position="386"/>
        <end position="396"/>
    </location>
</feature>
<dbReference type="PANTHER" id="PTHR46695:SF5">
    <property type="entry name" value="RNA POLYMERASE-ASSOCIATED PROTEIN RTF1 HOMOLOG"/>
    <property type="match status" value="1"/>
</dbReference>
<feature type="region of interest" description="Disordered" evidence="5">
    <location>
        <begin position="1772"/>
        <end position="1831"/>
    </location>
</feature>
<evidence type="ECO:0000259" key="7">
    <source>
        <dbReference type="PROSITE" id="PS50829"/>
    </source>
</evidence>
<sequence length="1859" mass="204253">METEEESNSIPPNPAPSEVENNSTTSATATSTATPAECEPQISTVDEPECRTEMERLSSESHESPPGGVGDSEAQPPVSNHEAEEATVVEELEEGVVTVAERSEDELAGVPGGEEESRSVEAEPLPEVTVDEREDQGDVVVVESGISGVEKGSEEEAEVKEEDNPDSIGGEEESGRLADNGDSPRENDVQVAVKEETESGVSETQEVEEFVMIEKVEKAENENNTEEEQKDLVEEMVDKKETENMQKEEVAGPPGDEIENMQKEEVAGPPGDEIENMQKEEAAEPPQDEIENLPKEEGGGQPEAALNRVSVDDVMKEMTGDGGQDTASVGRSTEEVDEMEVDDALEEKDKEGEEREELDSKEEAGKTIAEVEKEAEKVDVAIDGDNKLNEGLKGDDLNLSEVAEEDQKLSEEVVAGGEKHEEMNELDEQAEKVNLAAEEESVTRPKEEEVVDNDEEMTEVGEEDEKVNEADKEEEYEKVNEAEEEKEDEKVNEQDEQENVTQPKEEVEDNDEDMAEVGEEDDEVNESDKEEEEDEKVNEAEYEKVNEVDDDDDDDEEEEDETANEADEEDVEEEENEKVNEAEEEEEEDDNDDDEKMNEVEEAVEEGEGKEVAEVNVEEVSKTGSGKRKRGNNVKAVGKAPSRKKVEEDVCFICFDGGELVLCDRRGCPKAYHPSCVNRDEAFFKTKGKWNCELLCDTARLINGAGVTEDDVFEQLLAYSLCCHFSPRDGTGLPGWHICSNCEKNAYYMCYTCTFSLCKGCIKDGVIFCVRGNKGFCETCFKTVKMIEMNEDGDKETTRVDFDDKSSWEYLFKDYWMDLKERLSITSDELTTAKHPRKGSDSVAAKQESGDELYDAQNDVGSASDSSAGNGELKTPKGRKGKKRLKSRAKQKDTPSKKKTVNGVGVEWASKELLEFVIHMKNGDRSVCSQFDVQALLLEYIKRNKLRDPRRKSQILCDSRLQHLFGKPRVGHFEMLKLLESHFLLKEDSQRDDVQGSVDIEANQVEGDGDALVKAGKDKKRKSRKKADGRGLQSNVDDFGAIDIHNITLIYLKRSLVEELLDDTETFNEKVVGSFVRLRISGNSQKQDLYRLVQVIGTKKADNPYRVGKRTANLLLEILNLNKTEVISIDAISNQEFTEDECKRLRQSIKCGLLDRLTVGDIQEKAIALQAVRVQDILDSEITRLSHLRDRASDMGRRKEYPFFQECVEKLQLLKSPDERQRRLEEIPEIHVDPKMDPSYESEEEDDEDDKRQVGNYRPRGSSGFSRRSREPISPRKGATNPNESWGGTRSFSSMNRELTRNSSSKGFSYRGDSTTGTSDKLNDNSWSLGRDREIQAPQSWESPKRASNVEQRSSVTADLAPRVAAQESSPAAPPATGLAQQSDSAKANETQKIWHYKDPAGKIQGPFSMVQLRKWNSTGYFPSDLRIWRATEKEEDSILLTDALDGNFQAPLVQSSSRFSAAPARDNNNNGNSSSSGRSVPTAVEIPNYPADRWNSETSLPSPTPASAGSRGGTRQARESRWSPTPAPAAAAAASQLNTVTNLSHVASPVARQAAAIAQQMHSLVQVESPRVVQANSNHLHRVPISSGTAPVVPAAMDTAALQSLVQTISNNPFLGGAQGNASNMRSGTGSQGWGGSGSMQPNNTSMPVAPPLSNNAYANWANPQTVQQPSAQLGAQVQWGGMGVPVADNPGNQTMGWGGNLPPANTNQGWGIAHVPTNQGMIPGNANPNWMQGQQVVAGNTNAGWSPAVQGWAPATPGQGAAAAQTMHTNQNSGWVGPGNANNNNNNHPSWDRGSQGGGSGYGGGRGGGDGGDMQWNSQSSSSRGPAPAYNRAQKVCRFFRENGHCRKGASCDYLHT</sequence>
<evidence type="ECO:0000256" key="3">
    <source>
        <dbReference type="ARBA" id="ARBA00022833"/>
    </source>
</evidence>
<feature type="compositionally biased region" description="Acidic residues" evidence="5">
    <location>
        <begin position="335"/>
        <end position="346"/>
    </location>
</feature>
<dbReference type="Pfam" id="PF02201">
    <property type="entry name" value="SWIB"/>
    <property type="match status" value="1"/>
</dbReference>
<dbReference type="InterPro" id="IPR036885">
    <property type="entry name" value="SWIB_MDM2_dom_sf"/>
</dbReference>
<dbReference type="PANTHER" id="PTHR46695">
    <property type="entry name" value="ZINC FINGER CCCH DOMAIN-CONTAINING PROTEIN 44-RELATED"/>
    <property type="match status" value="1"/>
</dbReference>
<feature type="domain" description="Plus3" evidence="8">
    <location>
        <begin position="1041"/>
        <end position="1174"/>
    </location>
</feature>
<dbReference type="Gene3D" id="3.30.1490.40">
    <property type="match status" value="1"/>
</dbReference>
<dbReference type="SMART" id="SM00719">
    <property type="entry name" value="Plus3"/>
    <property type="match status" value="1"/>
</dbReference>
<dbReference type="SUPFAM" id="SSF55277">
    <property type="entry name" value="GYF domain"/>
    <property type="match status" value="1"/>
</dbReference>
<dbReference type="InterPro" id="IPR035445">
    <property type="entry name" value="GYF-like_dom_sf"/>
</dbReference>
<feature type="region of interest" description="Disordered" evidence="5">
    <location>
        <begin position="1"/>
        <end position="208"/>
    </location>
</feature>
<feature type="compositionally biased region" description="Acidic residues" evidence="5">
    <location>
        <begin position="85"/>
        <end position="94"/>
    </location>
</feature>
<dbReference type="InterPro" id="IPR011011">
    <property type="entry name" value="Znf_FYVE_PHD"/>
</dbReference>
<feature type="compositionally biased region" description="Acidic residues" evidence="5">
    <location>
        <begin position="506"/>
        <end position="536"/>
    </location>
</feature>
<dbReference type="InterPro" id="IPR003121">
    <property type="entry name" value="SWIB_MDM2_domain"/>
</dbReference>
<dbReference type="SUPFAM" id="SSF159042">
    <property type="entry name" value="Plus3-like"/>
    <property type="match status" value="1"/>
</dbReference>
<feature type="region of interest" description="Disordered" evidence="5">
    <location>
        <begin position="1458"/>
        <end position="1530"/>
    </location>
</feature>
<feature type="domain" description="C3H1-type" evidence="6">
    <location>
        <begin position="1833"/>
        <end position="1859"/>
    </location>
</feature>
<feature type="compositionally biased region" description="Acidic residues" evidence="5">
    <location>
        <begin position="449"/>
        <end position="466"/>
    </location>
</feature>
<dbReference type="SUPFAM" id="SSF47592">
    <property type="entry name" value="SWIB/MDM2 domain"/>
    <property type="match status" value="1"/>
</dbReference>
<dbReference type="GO" id="GO:0008270">
    <property type="term" value="F:zinc ion binding"/>
    <property type="evidence" value="ECO:0007669"/>
    <property type="project" value="UniProtKB-KW"/>
</dbReference>
<dbReference type="Pfam" id="PF03126">
    <property type="entry name" value="Plus-3"/>
    <property type="match status" value="1"/>
</dbReference>
<feature type="compositionally biased region" description="Basic and acidic residues" evidence="5">
    <location>
        <begin position="48"/>
        <end position="63"/>
    </location>
</feature>
<dbReference type="PROSITE" id="PS50103">
    <property type="entry name" value="ZF_C3H1"/>
    <property type="match status" value="1"/>
</dbReference>
<dbReference type="PROSITE" id="PS51360">
    <property type="entry name" value="PLUS3"/>
    <property type="match status" value="1"/>
</dbReference>
<proteinExistence type="predicted"/>
<feature type="region of interest" description="Disordered" evidence="5">
    <location>
        <begin position="1623"/>
        <end position="1645"/>
    </location>
</feature>
<dbReference type="FunFam" id="3.90.70.200:FF:000002">
    <property type="entry name" value="Zinc finger CCCH domain-containing protein 19"/>
    <property type="match status" value="1"/>
</dbReference>
<feature type="compositionally biased region" description="Basic and acidic residues" evidence="5">
    <location>
        <begin position="182"/>
        <end position="197"/>
    </location>
</feature>
<comment type="caution">
    <text evidence="10">The sequence shown here is derived from an EMBL/GenBank/DDBJ whole genome shotgun (WGS) entry which is preliminary data.</text>
</comment>
<feature type="zinc finger region" description="C3H1-type" evidence="4">
    <location>
        <begin position="1833"/>
        <end position="1859"/>
    </location>
</feature>
<dbReference type="InterPro" id="IPR013083">
    <property type="entry name" value="Znf_RING/FYVE/PHD"/>
</dbReference>
<dbReference type="InterPro" id="IPR003169">
    <property type="entry name" value="GYF"/>
</dbReference>
<dbReference type="CDD" id="cd15568">
    <property type="entry name" value="PHD5_NSD"/>
    <property type="match status" value="1"/>
</dbReference>
<keyword evidence="2 4" id="KW-0863">Zinc-finger</keyword>
<evidence type="ECO:0000256" key="1">
    <source>
        <dbReference type="ARBA" id="ARBA00022723"/>
    </source>
</evidence>
<evidence type="ECO:0008006" key="12">
    <source>
        <dbReference type="Google" id="ProtNLM"/>
    </source>
</evidence>
<dbReference type="SMART" id="SM00249">
    <property type="entry name" value="PHD"/>
    <property type="match status" value="1"/>
</dbReference>
<feature type="compositionally biased region" description="Polar residues" evidence="5">
    <location>
        <begin position="1280"/>
        <end position="1328"/>
    </location>
</feature>
<protein>
    <recommendedName>
        <fullName evidence="12">Zinc finger CCCH domain-containing protein 19</fullName>
    </recommendedName>
</protein>
<dbReference type="CDD" id="cd10567">
    <property type="entry name" value="SWIB-MDM2_like"/>
    <property type="match status" value="1"/>
</dbReference>
<feature type="compositionally biased region" description="Basic residues" evidence="5">
    <location>
        <begin position="1017"/>
        <end position="1027"/>
    </location>
</feature>
<feature type="compositionally biased region" description="Gly residues" evidence="5">
    <location>
        <begin position="1797"/>
        <end position="1814"/>
    </location>
</feature>
<evidence type="ECO:0000259" key="6">
    <source>
        <dbReference type="PROSITE" id="PS50103"/>
    </source>
</evidence>
<dbReference type="InterPro" id="IPR036128">
    <property type="entry name" value="Plus3-like_sf"/>
</dbReference>
<gene>
    <name evidence="10" type="ORF">LITE_LOCUS26195</name>
</gene>
<feature type="compositionally biased region" description="Low complexity" evidence="5">
    <location>
        <begin position="1468"/>
        <end position="1480"/>
    </location>
</feature>
<dbReference type="Gene3D" id="3.90.70.200">
    <property type="entry name" value="Plus-3 domain"/>
    <property type="match status" value="1"/>
</dbReference>
<feature type="compositionally biased region" description="Basic and acidic residues" evidence="5">
    <location>
        <begin position="537"/>
        <end position="547"/>
    </location>
</feature>
<keyword evidence="1 4" id="KW-0479">Metal-binding</keyword>